<reference evidence="3 5" key="2">
    <citation type="submission" date="2021-08" db="EMBL/GenBank/DDBJ databases">
        <title>Genome sequences of Xanthomonas cucurbitae isolates from 5 Midwestern US states.</title>
        <authorList>
            <person name="Hind S.R."/>
        </authorList>
    </citation>
    <scope>NUCLEOTIDE SEQUENCE [LARGE SCALE GENOMIC DNA]</scope>
    <source>
        <strain evidence="3 5">OH_261</strain>
    </source>
</reference>
<dbReference type="AlphaFoldDB" id="A0A2S7DXJ2"/>
<dbReference type="InterPro" id="IPR017507">
    <property type="entry name" value="Tscrpt_reg_HipB-like"/>
</dbReference>
<dbReference type="Proteomes" id="UP000239561">
    <property type="component" value="Unassembled WGS sequence"/>
</dbReference>
<sequence length="178" mass="19464">MDTVRTPSDIGNVIRARRKHLGWDQARLAKQIGVSRQWIVDIEKGKPRAELQLILRALHVLGLQLALSPGAAQAQEREMLDPIPAASINLDAILERHRGTLPPGTGVAHPSNSATPRSFSALSQQAFKTAYSTIDTFQKRHPAHGVLKKQFSVLDEPKVVATAKKSAVTSASKKKDDR</sequence>
<protein>
    <submittedName>
        <fullName evidence="3">Helix-turn-helix transcriptional regulator</fullName>
    </submittedName>
</protein>
<dbReference type="PROSITE" id="PS50943">
    <property type="entry name" value="HTH_CROC1"/>
    <property type="match status" value="1"/>
</dbReference>
<evidence type="ECO:0000259" key="1">
    <source>
        <dbReference type="PROSITE" id="PS50943"/>
    </source>
</evidence>
<dbReference type="InterPro" id="IPR010982">
    <property type="entry name" value="Lambda_DNA-bd_dom_sf"/>
</dbReference>
<dbReference type="NCBIfam" id="TIGR03070">
    <property type="entry name" value="couple_hipB"/>
    <property type="match status" value="1"/>
</dbReference>
<organism evidence="2 4">
    <name type="scientific">Xanthomonas cucurbitae</name>
    <dbReference type="NCBI Taxonomy" id="56453"/>
    <lineage>
        <taxon>Bacteria</taxon>
        <taxon>Pseudomonadati</taxon>
        <taxon>Pseudomonadota</taxon>
        <taxon>Gammaproteobacteria</taxon>
        <taxon>Lysobacterales</taxon>
        <taxon>Lysobacteraceae</taxon>
        <taxon>Xanthomonas</taxon>
    </lineage>
</organism>
<keyword evidence="5" id="KW-1185">Reference proteome</keyword>
<dbReference type="SMART" id="SM00530">
    <property type="entry name" value="HTH_XRE"/>
    <property type="match status" value="1"/>
</dbReference>
<dbReference type="Gene3D" id="1.10.260.40">
    <property type="entry name" value="lambda repressor-like DNA-binding domains"/>
    <property type="match status" value="1"/>
</dbReference>
<dbReference type="Pfam" id="PF13560">
    <property type="entry name" value="HTH_31"/>
    <property type="match status" value="1"/>
</dbReference>
<name>A0A2S7DXJ2_9XANT</name>
<dbReference type="EMBL" id="MDED01000002">
    <property type="protein sequence ID" value="PPU78511.1"/>
    <property type="molecule type" value="Genomic_DNA"/>
</dbReference>
<reference evidence="2 4" key="1">
    <citation type="submission" date="2016-08" db="EMBL/GenBank/DDBJ databases">
        <authorList>
            <person name="Seilhamer J.J."/>
        </authorList>
    </citation>
    <scope>NUCLEOTIDE SEQUENCE [LARGE SCALE GENOMIC DNA]</scope>
    <source>
        <strain evidence="2 4">CFBP2542</strain>
    </source>
</reference>
<feature type="domain" description="HTH cro/C1-type" evidence="1">
    <location>
        <begin position="14"/>
        <end position="68"/>
    </location>
</feature>
<dbReference type="Proteomes" id="UP001214201">
    <property type="component" value="Chromosome"/>
</dbReference>
<dbReference type="EMBL" id="CP082214">
    <property type="protein sequence ID" value="WDM71529.1"/>
    <property type="molecule type" value="Genomic_DNA"/>
</dbReference>
<evidence type="ECO:0000313" key="4">
    <source>
        <dbReference type="Proteomes" id="UP000239561"/>
    </source>
</evidence>
<gene>
    <name evidence="3" type="ORF">K6978_19780</name>
    <name evidence="2" type="ORF">XcuCFBP2542_02165</name>
</gene>
<evidence type="ECO:0000313" key="3">
    <source>
        <dbReference type="EMBL" id="WDM71529.1"/>
    </source>
</evidence>
<proteinExistence type="predicted"/>
<dbReference type="SUPFAM" id="SSF47413">
    <property type="entry name" value="lambda repressor-like DNA-binding domains"/>
    <property type="match status" value="1"/>
</dbReference>
<accession>A0A2S7DXJ2</accession>
<dbReference type="RefSeq" id="WP_104601971.1">
    <property type="nucleotide sequence ID" value="NZ_CP082213.1"/>
</dbReference>
<dbReference type="GO" id="GO:0003677">
    <property type="term" value="F:DNA binding"/>
    <property type="evidence" value="ECO:0007669"/>
    <property type="project" value="InterPro"/>
</dbReference>
<evidence type="ECO:0000313" key="2">
    <source>
        <dbReference type="EMBL" id="PPU78511.1"/>
    </source>
</evidence>
<dbReference type="CDD" id="cd00093">
    <property type="entry name" value="HTH_XRE"/>
    <property type="match status" value="1"/>
</dbReference>
<dbReference type="InterPro" id="IPR001387">
    <property type="entry name" value="Cro/C1-type_HTH"/>
</dbReference>
<evidence type="ECO:0000313" key="5">
    <source>
        <dbReference type="Proteomes" id="UP001214201"/>
    </source>
</evidence>